<keyword evidence="2" id="KW-0067">ATP-binding</keyword>
<dbReference type="Gene3D" id="3.40.50.300">
    <property type="entry name" value="P-loop containing nucleotide triphosphate hydrolases"/>
    <property type="match status" value="1"/>
</dbReference>
<dbReference type="RefSeq" id="WP_184758871.1">
    <property type="nucleotide sequence ID" value="NZ_BAABEK010000067.1"/>
</dbReference>
<dbReference type="InterPro" id="IPR036388">
    <property type="entry name" value="WH-like_DNA-bd_sf"/>
</dbReference>
<dbReference type="InterPro" id="IPR016032">
    <property type="entry name" value="Sig_transdc_resp-reg_C-effctor"/>
</dbReference>
<comment type="caution">
    <text evidence="4">The sequence shown here is derived from an EMBL/GenBank/DDBJ whole genome shotgun (WGS) entry which is preliminary data.</text>
</comment>
<reference evidence="4 5" key="1">
    <citation type="submission" date="2020-08" db="EMBL/GenBank/DDBJ databases">
        <title>Sequencing the genomes of 1000 actinobacteria strains.</title>
        <authorList>
            <person name="Klenk H.-P."/>
        </authorList>
    </citation>
    <scope>NUCLEOTIDE SEQUENCE [LARGE SCALE GENOMIC DNA]</scope>
    <source>
        <strain evidence="4 5">DSM 43023</strain>
    </source>
</reference>
<dbReference type="GO" id="GO:0004016">
    <property type="term" value="F:adenylate cyclase activity"/>
    <property type="evidence" value="ECO:0007669"/>
    <property type="project" value="TreeGrafter"/>
</dbReference>
<dbReference type="Pfam" id="PF13191">
    <property type="entry name" value="AAA_16"/>
    <property type="match status" value="1"/>
</dbReference>
<dbReference type="PANTHER" id="PTHR16305:SF35">
    <property type="entry name" value="TRANSCRIPTIONAL ACTIVATOR DOMAIN"/>
    <property type="match status" value="1"/>
</dbReference>
<dbReference type="GO" id="GO:0005524">
    <property type="term" value="F:ATP binding"/>
    <property type="evidence" value="ECO:0007669"/>
    <property type="project" value="UniProtKB-KW"/>
</dbReference>
<dbReference type="Pfam" id="PF00196">
    <property type="entry name" value="GerE"/>
    <property type="match status" value="1"/>
</dbReference>
<dbReference type="SUPFAM" id="SSF52540">
    <property type="entry name" value="P-loop containing nucleoside triphosphate hydrolases"/>
    <property type="match status" value="1"/>
</dbReference>
<evidence type="ECO:0000256" key="2">
    <source>
        <dbReference type="ARBA" id="ARBA00022840"/>
    </source>
</evidence>
<dbReference type="PROSITE" id="PS00622">
    <property type="entry name" value="HTH_LUXR_1"/>
    <property type="match status" value="1"/>
</dbReference>
<organism evidence="4 5">
    <name type="scientific">Streptosporangium album</name>
    <dbReference type="NCBI Taxonomy" id="47479"/>
    <lineage>
        <taxon>Bacteria</taxon>
        <taxon>Bacillati</taxon>
        <taxon>Actinomycetota</taxon>
        <taxon>Actinomycetes</taxon>
        <taxon>Streptosporangiales</taxon>
        <taxon>Streptosporangiaceae</taxon>
        <taxon>Streptosporangium</taxon>
    </lineage>
</organism>
<evidence type="ECO:0000256" key="1">
    <source>
        <dbReference type="ARBA" id="ARBA00022741"/>
    </source>
</evidence>
<keyword evidence="5" id="KW-1185">Reference proteome</keyword>
<dbReference type="SUPFAM" id="SSF46894">
    <property type="entry name" value="C-terminal effector domain of the bipartite response regulators"/>
    <property type="match status" value="1"/>
</dbReference>
<dbReference type="GO" id="GO:0005737">
    <property type="term" value="C:cytoplasm"/>
    <property type="evidence" value="ECO:0007669"/>
    <property type="project" value="TreeGrafter"/>
</dbReference>
<dbReference type="InterPro" id="IPR000792">
    <property type="entry name" value="Tscrpt_reg_LuxR_C"/>
</dbReference>
<feature type="domain" description="HTH luxR-type" evidence="3">
    <location>
        <begin position="848"/>
        <end position="913"/>
    </location>
</feature>
<dbReference type="InterPro" id="IPR041664">
    <property type="entry name" value="AAA_16"/>
</dbReference>
<keyword evidence="4" id="KW-0238">DNA-binding</keyword>
<dbReference type="PROSITE" id="PS50043">
    <property type="entry name" value="HTH_LUXR_2"/>
    <property type="match status" value="1"/>
</dbReference>
<evidence type="ECO:0000259" key="3">
    <source>
        <dbReference type="PROSITE" id="PS50043"/>
    </source>
</evidence>
<sequence>METWDSHVMHGRHGEQEAVARLLADARSGRSGVLVLRGEAGIGKSSLLRHAAETAAAPEPMRVLACAGVESEVEHAFSGLLGLLRPVLDHLDALPGVQAEALRGALGIADSPASDFLVSAAVLTLLAAVAADRPLLVTVDDVQWLDRASAAALLFAARRLAGEPVAMLLAVREPEPLPVNTAGLTELVLHGLPPEDAAQLLDAYGWTLPTRQRDALVAATGGNPLALIELARLDEPERALPDLAMTGTLPVSARVRAAFLRQVEALSADGRAALLVAAAEESGNVGTVLGAAARLGLPADALDPAERSGLVQLTGVEIRFRHPLVRSAVYADASFDRRRAAHLAIAAYLSAAGEDDQATWHLAVATTAPDEKIAAALERGADAARRRGGAAAAISVLQQAARLSESPIDRCRRTVTAAFVALDAGRPGLARTLVDQVMAEPVPPAILAQLNGTIELYSGDPAIAYSHLMRCAELMASTEPEEAAWILTLAAGSALHAGDMEATMLATRRITDLDCSPATLRAAEGLLEGYEGVITGAELWELPGAMVQAGGGGGEREWMWATVIGWMGPDDHQALRLAEATGRRVRAAGSPALLTEVLFYHADIEFRLGRWTEGAAHAEEGLRLSYETGQRGWTANFLAQSARFAAVRGEAAECRKLARQALEIALPLRERIAAATATGALGLLALGEDASGEAFTELMRLVDRGSPRSNDFVAFAMLPDLVEAAVRAGHPEPARRVVAAMEPQTGGIRGPAALARKHRYRAILADDAHAESHYRSALAGGGLDQHPFDRARTELLYGEWLRRNHHRIEAQPILRAAGETFEALGAAPWARRAVAQFRAAGGAVPHQIRAVAVLLSPQELEVSRLASKGLSNREIGDRMHLSPRTVGSHLYRAFPKLGISARAELRGLDFELDLG</sequence>
<dbReference type="AlphaFoldDB" id="A0A7W7WE10"/>
<evidence type="ECO:0000313" key="4">
    <source>
        <dbReference type="EMBL" id="MBB4942945.1"/>
    </source>
</evidence>
<proteinExistence type="predicted"/>
<keyword evidence="1" id="KW-0547">Nucleotide-binding</keyword>
<dbReference type="PRINTS" id="PR00038">
    <property type="entry name" value="HTHLUXR"/>
</dbReference>
<protein>
    <submittedName>
        <fullName evidence="4">DNA-binding CsgD family transcriptional regulator</fullName>
    </submittedName>
</protein>
<dbReference type="Proteomes" id="UP000534286">
    <property type="component" value="Unassembled WGS sequence"/>
</dbReference>
<dbReference type="GO" id="GO:0003677">
    <property type="term" value="F:DNA binding"/>
    <property type="evidence" value="ECO:0007669"/>
    <property type="project" value="UniProtKB-KW"/>
</dbReference>
<dbReference type="GO" id="GO:0006355">
    <property type="term" value="P:regulation of DNA-templated transcription"/>
    <property type="evidence" value="ECO:0007669"/>
    <property type="project" value="InterPro"/>
</dbReference>
<dbReference type="PANTHER" id="PTHR16305">
    <property type="entry name" value="TESTICULAR SOLUBLE ADENYLYL CYCLASE"/>
    <property type="match status" value="1"/>
</dbReference>
<accession>A0A7W7WE10</accession>
<dbReference type="Gene3D" id="1.10.10.10">
    <property type="entry name" value="Winged helix-like DNA-binding domain superfamily/Winged helix DNA-binding domain"/>
    <property type="match status" value="1"/>
</dbReference>
<dbReference type="CDD" id="cd06170">
    <property type="entry name" value="LuxR_C_like"/>
    <property type="match status" value="1"/>
</dbReference>
<evidence type="ECO:0000313" key="5">
    <source>
        <dbReference type="Proteomes" id="UP000534286"/>
    </source>
</evidence>
<dbReference type="InterPro" id="IPR027417">
    <property type="entry name" value="P-loop_NTPase"/>
</dbReference>
<name>A0A7W7WE10_9ACTN</name>
<gene>
    <name evidence="4" type="ORF">FHR32_007345</name>
</gene>
<dbReference type="EMBL" id="JACHJU010000004">
    <property type="protein sequence ID" value="MBB4942945.1"/>
    <property type="molecule type" value="Genomic_DNA"/>
</dbReference>
<dbReference type="SMART" id="SM00421">
    <property type="entry name" value="HTH_LUXR"/>
    <property type="match status" value="1"/>
</dbReference>